<comment type="caution">
    <text evidence="2">The sequence shown here is derived from an EMBL/GenBank/DDBJ whole genome shotgun (WGS) entry which is preliminary data.</text>
</comment>
<dbReference type="AlphaFoldDB" id="A0A8H3QG70"/>
<protein>
    <submittedName>
        <fullName evidence="2">Speckle-type POZ protein A</fullName>
    </submittedName>
</protein>
<evidence type="ECO:0000259" key="1">
    <source>
        <dbReference type="PROSITE" id="PS50097"/>
    </source>
</evidence>
<evidence type="ECO:0000313" key="2">
    <source>
        <dbReference type="EMBL" id="GES75739.1"/>
    </source>
</evidence>
<accession>A0A8H3QG70</accession>
<dbReference type="OrthoDB" id="6359816at2759"/>
<feature type="domain" description="BTB" evidence="1">
    <location>
        <begin position="166"/>
        <end position="243"/>
    </location>
</feature>
<dbReference type="CDD" id="cd18186">
    <property type="entry name" value="BTB_POZ_ZBTB_KLHL-like"/>
    <property type="match status" value="1"/>
</dbReference>
<dbReference type="EMBL" id="BLAL01000017">
    <property type="protein sequence ID" value="GES75739.1"/>
    <property type="molecule type" value="Genomic_DNA"/>
</dbReference>
<dbReference type="Pfam" id="PF00651">
    <property type="entry name" value="BTB"/>
    <property type="match status" value="1"/>
</dbReference>
<dbReference type="InterPro" id="IPR011333">
    <property type="entry name" value="SKP1/BTB/POZ_sf"/>
</dbReference>
<dbReference type="PROSITE" id="PS50097">
    <property type="entry name" value="BTB"/>
    <property type="match status" value="1"/>
</dbReference>
<dbReference type="PANTHER" id="PTHR24413">
    <property type="entry name" value="SPECKLE-TYPE POZ PROTEIN"/>
    <property type="match status" value="1"/>
</dbReference>
<dbReference type="SUPFAM" id="SSF54695">
    <property type="entry name" value="POZ domain"/>
    <property type="match status" value="1"/>
</dbReference>
<proteinExistence type="predicted"/>
<dbReference type="Gene3D" id="3.30.710.10">
    <property type="entry name" value="Potassium Channel Kv1.1, Chain A"/>
    <property type="match status" value="1"/>
</dbReference>
<name>A0A8H3QG70_9GLOM</name>
<gene>
    <name evidence="2" type="ORF">RCL2_000315400</name>
</gene>
<sequence>MSNPSQTINSTFEFSIPHTITSYDKVVYTSVFSTGDNIFWQLEYHPTEMENMDYCLLYLIAIPNPEETQTMKYWSKRADLSATIYVKSYEYYNSYSLRTDDYSVRNRAWGKNFIKPLDLNYPITIGVTFMNSKLERNQIDSPMTTTPKQNKFLKLWEEEFNNRDSNDVQFNLKDGVIYARKSILLRRSEYFRRLFQGSWSETNKTLQKNKNNSHYVINIPDISYVTFREMLRYLYTDEISFNNFNCTPLEIFKIADKYLISNLREFARIEINKTLTLNNAMYVLFNEAWKWPDLKDDVINFIILNFDQVRETVEYKELVSEYKSHPAGIEIMYEIIFEIDENTADRQSPERLGIRRFTALQEK</sequence>
<evidence type="ECO:0000313" key="3">
    <source>
        <dbReference type="Proteomes" id="UP000615446"/>
    </source>
</evidence>
<dbReference type="InterPro" id="IPR000210">
    <property type="entry name" value="BTB/POZ_dom"/>
</dbReference>
<reference evidence="2" key="1">
    <citation type="submission" date="2019-10" db="EMBL/GenBank/DDBJ databases">
        <title>Conservation and host-specific expression of non-tandemly repeated heterogenous ribosome RNA gene in arbuscular mycorrhizal fungi.</title>
        <authorList>
            <person name="Maeda T."/>
            <person name="Kobayashi Y."/>
            <person name="Nakagawa T."/>
            <person name="Ezawa T."/>
            <person name="Yamaguchi K."/>
            <person name="Bino T."/>
            <person name="Nishimoto Y."/>
            <person name="Shigenobu S."/>
            <person name="Kawaguchi M."/>
        </authorList>
    </citation>
    <scope>NUCLEOTIDE SEQUENCE</scope>
    <source>
        <strain evidence="2">HR1</strain>
    </source>
</reference>
<organism evidence="2 3">
    <name type="scientific">Rhizophagus clarus</name>
    <dbReference type="NCBI Taxonomy" id="94130"/>
    <lineage>
        <taxon>Eukaryota</taxon>
        <taxon>Fungi</taxon>
        <taxon>Fungi incertae sedis</taxon>
        <taxon>Mucoromycota</taxon>
        <taxon>Glomeromycotina</taxon>
        <taxon>Glomeromycetes</taxon>
        <taxon>Glomerales</taxon>
        <taxon>Glomeraceae</taxon>
        <taxon>Rhizophagus</taxon>
    </lineage>
</organism>
<dbReference type="SMART" id="SM00225">
    <property type="entry name" value="BTB"/>
    <property type="match status" value="1"/>
</dbReference>
<dbReference type="Proteomes" id="UP000615446">
    <property type="component" value="Unassembled WGS sequence"/>
</dbReference>